<comment type="subcellular location">
    <subcellularLocation>
        <location evidence="13 15">Cellular thylakoid membrane</location>
        <topology evidence="13 15">Multi-pass membrane protein</topology>
        <orientation evidence="13 15">Stromal side</orientation>
    </subcellularLocation>
</comment>
<dbReference type="InterPro" id="IPR005936">
    <property type="entry name" value="FtsH"/>
</dbReference>
<gene>
    <name evidence="15" type="primary">ftsH</name>
    <name evidence="18" type="ORF">D3A95_11285</name>
</gene>
<dbReference type="GO" id="GO:0016887">
    <property type="term" value="F:ATP hydrolysis activity"/>
    <property type="evidence" value="ECO:0007669"/>
    <property type="project" value="UniProtKB-UniRule"/>
</dbReference>
<dbReference type="Pfam" id="PF17862">
    <property type="entry name" value="AAA_lid_3"/>
    <property type="match status" value="1"/>
</dbReference>
<comment type="caution">
    <text evidence="15">Lacks conserved residue(s) required for the propagation of feature annotation.</text>
</comment>
<dbReference type="Pfam" id="PF00004">
    <property type="entry name" value="AAA"/>
    <property type="match status" value="1"/>
</dbReference>
<evidence type="ECO:0000256" key="8">
    <source>
        <dbReference type="ARBA" id="ARBA00022840"/>
    </source>
</evidence>
<dbReference type="SUPFAM" id="SSF52540">
    <property type="entry name" value="P-loop containing nucleoside triphosphate hydrolases"/>
    <property type="match status" value="1"/>
</dbReference>
<dbReference type="InterPro" id="IPR027417">
    <property type="entry name" value="P-loop_NTPase"/>
</dbReference>
<dbReference type="HAMAP" id="MF_01458">
    <property type="entry name" value="FtsH"/>
    <property type="match status" value="1"/>
</dbReference>
<comment type="function">
    <text evidence="15">Acts as a processive, ATP-dependent zinc metallopeptidase for both cytoplasmic and membrane proteins. Plays a role in the quality control of integral membrane proteins.</text>
</comment>
<keyword evidence="3 15" id="KW-0812">Transmembrane</keyword>
<dbReference type="Pfam" id="PF01434">
    <property type="entry name" value="Peptidase_M41"/>
    <property type="match status" value="1"/>
</dbReference>
<comment type="similarity">
    <text evidence="14 15">In the central section; belongs to the AAA ATPase family.</text>
</comment>
<dbReference type="GO" id="GO:0008270">
    <property type="term" value="F:zinc ion binding"/>
    <property type="evidence" value="ECO:0007669"/>
    <property type="project" value="UniProtKB-UniRule"/>
</dbReference>
<name>A0A7D6JS31_9CYAN</name>
<dbReference type="InterPro" id="IPR011546">
    <property type="entry name" value="Pept_M41_FtsH_extracell"/>
</dbReference>
<comment type="similarity">
    <text evidence="16">Belongs to the AAA ATPase family.</text>
</comment>
<proteinExistence type="inferred from homology"/>
<organism evidence="18 19">
    <name type="scientific">Thermosynechococcus sichuanensis E542</name>
    <dbReference type="NCBI Taxonomy" id="2016101"/>
    <lineage>
        <taxon>Bacteria</taxon>
        <taxon>Bacillati</taxon>
        <taxon>Cyanobacteriota</taxon>
        <taxon>Cyanophyceae</taxon>
        <taxon>Acaryochloridales</taxon>
        <taxon>Thermosynechococcaceae</taxon>
        <taxon>Thermosynechococcus</taxon>
        <taxon>Thermosynechococcus sichuanensis</taxon>
    </lineage>
</organism>
<feature type="binding site" evidence="15">
    <location>
        <position position="500"/>
    </location>
    <ligand>
        <name>Zn(2+)</name>
        <dbReference type="ChEBI" id="CHEBI:29105"/>
        <note>catalytic</note>
    </ligand>
</feature>
<dbReference type="AlphaFoldDB" id="A0A7D6JS31"/>
<dbReference type="CDD" id="cd19501">
    <property type="entry name" value="RecA-like_FtsH"/>
    <property type="match status" value="1"/>
</dbReference>
<evidence type="ECO:0000256" key="15">
    <source>
        <dbReference type="HAMAP-Rule" id="MF_01458"/>
    </source>
</evidence>
<dbReference type="GO" id="GO:0006508">
    <property type="term" value="P:proteolysis"/>
    <property type="evidence" value="ECO:0007669"/>
    <property type="project" value="UniProtKB-KW"/>
</dbReference>
<dbReference type="EC" id="3.4.24.-" evidence="15"/>
<evidence type="ECO:0000256" key="6">
    <source>
        <dbReference type="ARBA" id="ARBA00022801"/>
    </source>
</evidence>
<evidence type="ECO:0000256" key="9">
    <source>
        <dbReference type="ARBA" id="ARBA00022989"/>
    </source>
</evidence>
<evidence type="ECO:0000256" key="14">
    <source>
        <dbReference type="ARBA" id="ARBA00061570"/>
    </source>
</evidence>
<dbReference type="Gene3D" id="1.20.58.760">
    <property type="entry name" value="Peptidase M41"/>
    <property type="match status" value="1"/>
</dbReference>
<feature type="transmembrane region" description="Helical" evidence="15">
    <location>
        <begin position="103"/>
        <end position="125"/>
    </location>
</feature>
<comment type="similarity">
    <text evidence="1 15">In the C-terminal section; belongs to the peptidase M41 family.</text>
</comment>
<dbReference type="InterPro" id="IPR003960">
    <property type="entry name" value="ATPase_AAA_CS"/>
</dbReference>
<evidence type="ECO:0000256" key="7">
    <source>
        <dbReference type="ARBA" id="ARBA00022833"/>
    </source>
</evidence>
<keyword evidence="7 15" id="KW-0862">Zinc</keyword>
<dbReference type="InterPro" id="IPR000642">
    <property type="entry name" value="Peptidase_M41"/>
</dbReference>
<keyword evidence="11 15" id="KW-0793">Thylakoid</keyword>
<keyword evidence="5 15" id="KW-0547">Nucleotide-binding</keyword>
<dbReference type="Gene3D" id="3.30.720.210">
    <property type="match status" value="1"/>
</dbReference>
<reference evidence="19" key="1">
    <citation type="submission" date="2018-09" db="EMBL/GenBank/DDBJ databases">
        <title>Complete genome sequence of thermophilic cyanobacteria strain Thermosynechococcus elongatus PKUAC-SCTE542.</title>
        <authorList>
            <person name="Liang Y."/>
            <person name="Tang J."/>
            <person name="Daroch M."/>
        </authorList>
    </citation>
    <scope>NUCLEOTIDE SEQUENCE [LARGE SCALE GENOMIC DNA]</scope>
    <source>
        <strain evidence="19">E542</strain>
    </source>
</reference>
<keyword evidence="2 15" id="KW-0645">Protease</keyword>
<feature type="domain" description="AAA+ ATPase" evidence="17">
    <location>
        <begin position="189"/>
        <end position="328"/>
    </location>
</feature>
<comment type="subunit">
    <text evidence="15">Homohexamer.</text>
</comment>
<evidence type="ECO:0000256" key="11">
    <source>
        <dbReference type="ARBA" id="ARBA00023078"/>
    </source>
</evidence>
<keyword evidence="8 15" id="KW-0067">ATP-binding</keyword>
<evidence type="ECO:0000256" key="13">
    <source>
        <dbReference type="ARBA" id="ARBA00060402"/>
    </source>
</evidence>
<dbReference type="FunFam" id="3.40.50.300:FF:000001">
    <property type="entry name" value="ATP-dependent zinc metalloprotease FtsH"/>
    <property type="match status" value="1"/>
</dbReference>
<keyword evidence="9 15" id="KW-1133">Transmembrane helix</keyword>
<dbReference type="PANTHER" id="PTHR23076:SF113">
    <property type="entry name" value="ATP-DEPENDENT ZINC METALLOPROTEASE FTSH 1, CHLOROPLASTIC-RELATED"/>
    <property type="match status" value="1"/>
</dbReference>
<dbReference type="NCBIfam" id="TIGR01241">
    <property type="entry name" value="FtsH_fam"/>
    <property type="match status" value="1"/>
</dbReference>
<evidence type="ECO:0000256" key="5">
    <source>
        <dbReference type="ARBA" id="ARBA00022741"/>
    </source>
</evidence>
<feature type="binding site" evidence="15">
    <location>
        <position position="423"/>
    </location>
    <ligand>
        <name>Zn(2+)</name>
        <dbReference type="ChEBI" id="CHEBI:29105"/>
        <note>catalytic</note>
    </ligand>
</feature>
<keyword evidence="12 15" id="KW-0472">Membrane</keyword>
<evidence type="ECO:0000256" key="1">
    <source>
        <dbReference type="ARBA" id="ARBA00010044"/>
    </source>
</evidence>
<evidence type="ECO:0000256" key="16">
    <source>
        <dbReference type="RuleBase" id="RU003651"/>
    </source>
</evidence>
<evidence type="ECO:0000256" key="12">
    <source>
        <dbReference type="ARBA" id="ARBA00023136"/>
    </source>
</evidence>
<dbReference type="SMART" id="SM00382">
    <property type="entry name" value="AAA"/>
    <property type="match status" value="1"/>
</dbReference>
<dbReference type="RefSeq" id="WP_181495076.1">
    <property type="nucleotide sequence ID" value="NZ_CP032152.1"/>
</dbReference>
<dbReference type="EMBL" id="CP032152">
    <property type="protein sequence ID" value="QLL29477.1"/>
    <property type="molecule type" value="Genomic_DNA"/>
</dbReference>
<dbReference type="InterPro" id="IPR041569">
    <property type="entry name" value="AAA_lid_3"/>
</dbReference>
<keyword evidence="19" id="KW-1185">Reference proteome</keyword>
<evidence type="ECO:0000256" key="4">
    <source>
        <dbReference type="ARBA" id="ARBA00022723"/>
    </source>
</evidence>
<evidence type="ECO:0000256" key="10">
    <source>
        <dbReference type="ARBA" id="ARBA00023049"/>
    </source>
</evidence>
<dbReference type="Gene3D" id="1.10.8.60">
    <property type="match status" value="1"/>
</dbReference>
<dbReference type="InterPro" id="IPR003593">
    <property type="entry name" value="AAA+_ATPase"/>
</dbReference>
<dbReference type="KEGG" id="tsq:D3A95_11285"/>
<dbReference type="SUPFAM" id="SSF140990">
    <property type="entry name" value="FtsH protease domain-like"/>
    <property type="match status" value="1"/>
</dbReference>
<keyword evidence="4 15" id="KW-0479">Metal-binding</keyword>
<evidence type="ECO:0000313" key="18">
    <source>
        <dbReference type="EMBL" id="QLL29477.1"/>
    </source>
</evidence>
<dbReference type="GO" id="GO:0004222">
    <property type="term" value="F:metalloendopeptidase activity"/>
    <property type="evidence" value="ECO:0007669"/>
    <property type="project" value="InterPro"/>
</dbReference>
<dbReference type="PRINTS" id="PR00830">
    <property type="entry name" value="ENDOLAPTASE"/>
</dbReference>
<dbReference type="FunFam" id="1.20.58.760:FF:000001">
    <property type="entry name" value="ATP-dependent zinc metalloprotease FtsH"/>
    <property type="match status" value="1"/>
</dbReference>
<dbReference type="InterPro" id="IPR003959">
    <property type="entry name" value="ATPase_AAA_core"/>
</dbReference>
<dbReference type="GO" id="GO:0004176">
    <property type="term" value="F:ATP-dependent peptidase activity"/>
    <property type="evidence" value="ECO:0007669"/>
    <property type="project" value="InterPro"/>
</dbReference>
<dbReference type="GO" id="GO:0031676">
    <property type="term" value="C:plasma membrane-derived thylakoid membrane"/>
    <property type="evidence" value="ECO:0007669"/>
    <property type="project" value="UniProtKB-SubCell"/>
</dbReference>
<dbReference type="PROSITE" id="PS00674">
    <property type="entry name" value="AAA"/>
    <property type="match status" value="1"/>
</dbReference>
<feature type="active site" evidence="15">
    <location>
        <position position="420"/>
    </location>
</feature>
<dbReference type="FunFam" id="1.10.8.60:FF:000001">
    <property type="entry name" value="ATP-dependent zinc metalloprotease FtsH"/>
    <property type="match status" value="1"/>
</dbReference>
<sequence length="612" mass="67318">MNKQWRNAGLYVLLAIVVLALATAFFDRQPTTKQTWPYSEFIQQVENKQITKVSITPDRSQAQAITQDGTRVLVNLPNDPELLNILTSNNVDIAVLPQSNDGFWFRALSSLLVPIGLLVLLFFLLRRAQVGPGNQAMNFGKSRARVQMEPQTQVTFNDVAGIDQAKLELGEVVEFLKYADRFTEVGAKIPKGVLLVGPPGTGKTLLARAVAGEAGVPFFSISGSEFVEMFVGVGASRVRDLFEQAKANAPCIVFIDEIDAVGRQRGAGLGGGNDEREQTLNQLLTEMDGFEGNTGIIIIAATNRPDVLDAALLRPGRFDRQVVVDRPDYKGRLDILKVHARGKTLAKDVDLDKIARRTPGFTGADLANLLNEAAILAARRNLTEISMDEINDAIDRVLAGPEKKDRVMSDRRKKLVAYHEAGHALVGALMPDYDPVQKVSIIPRGRAGGLTWFTPNEDQMDSGLYSRAYLQNQMAVALGGRIAEEIVFGEDEVTTGASNDLQQVARVARQMVTRFGMSDRLGPVALGRQTGNVFLGRDIMAERDFSEETAATIDDEVRNLVEQAYRRAKEVLVNNRHVLDQIAQVLIEKETIDAEELQSILDRNDVKMATIP</sequence>
<dbReference type="Pfam" id="PF06480">
    <property type="entry name" value="FtsH_ext"/>
    <property type="match status" value="1"/>
</dbReference>
<dbReference type="Gene3D" id="3.40.50.300">
    <property type="entry name" value="P-loop containing nucleotide triphosphate hydrolases"/>
    <property type="match status" value="1"/>
</dbReference>
<keyword evidence="10 15" id="KW-0482">Metalloprotease</keyword>
<feature type="binding site" evidence="15">
    <location>
        <position position="419"/>
    </location>
    <ligand>
        <name>Zn(2+)</name>
        <dbReference type="ChEBI" id="CHEBI:29105"/>
        <note>catalytic</note>
    </ligand>
</feature>
<accession>A0A7D6JS31</accession>
<evidence type="ECO:0000256" key="2">
    <source>
        <dbReference type="ARBA" id="ARBA00022670"/>
    </source>
</evidence>
<comment type="cofactor">
    <cofactor evidence="15">
        <name>Zn(2+)</name>
        <dbReference type="ChEBI" id="CHEBI:29105"/>
    </cofactor>
    <text evidence="15">Binds 1 zinc ion per subunit.</text>
</comment>
<dbReference type="GO" id="GO:0005524">
    <property type="term" value="F:ATP binding"/>
    <property type="evidence" value="ECO:0007669"/>
    <property type="project" value="UniProtKB-UniRule"/>
</dbReference>
<evidence type="ECO:0000256" key="3">
    <source>
        <dbReference type="ARBA" id="ARBA00022692"/>
    </source>
</evidence>
<evidence type="ECO:0000313" key="19">
    <source>
        <dbReference type="Proteomes" id="UP000261812"/>
    </source>
</evidence>
<keyword evidence="6 15" id="KW-0378">Hydrolase</keyword>
<dbReference type="GO" id="GO:0030163">
    <property type="term" value="P:protein catabolic process"/>
    <property type="evidence" value="ECO:0007669"/>
    <property type="project" value="UniProtKB-UniRule"/>
</dbReference>
<protein>
    <recommendedName>
        <fullName evidence="15">ATP-dependent zinc metalloprotease FtsH</fullName>
        <ecNumber evidence="15">3.4.24.-</ecNumber>
    </recommendedName>
</protein>
<dbReference type="PANTHER" id="PTHR23076">
    <property type="entry name" value="METALLOPROTEASE M41 FTSH"/>
    <property type="match status" value="1"/>
</dbReference>
<dbReference type="Proteomes" id="UP000261812">
    <property type="component" value="Chromosome"/>
</dbReference>
<dbReference type="InterPro" id="IPR037219">
    <property type="entry name" value="Peptidase_M41-like"/>
</dbReference>
<feature type="binding site" evidence="15">
    <location>
        <begin position="197"/>
        <end position="204"/>
    </location>
    <ligand>
        <name>ATP</name>
        <dbReference type="ChEBI" id="CHEBI:30616"/>
    </ligand>
</feature>
<evidence type="ECO:0000259" key="17">
    <source>
        <dbReference type="SMART" id="SM00382"/>
    </source>
</evidence>